<reference evidence="3 4" key="1">
    <citation type="submission" date="2021-03" db="EMBL/GenBank/DDBJ databases">
        <title>Genomic Encyclopedia of Type Strains, Phase IV (KMG-IV): sequencing the most valuable type-strain genomes for metagenomic binning, comparative biology and taxonomic classification.</title>
        <authorList>
            <person name="Goeker M."/>
        </authorList>
    </citation>
    <scope>NUCLEOTIDE SEQUENCE [LARGE SCALE GENOMIC DNA]</scope>
    <source>
        <strain evidence="3 4">DSM 28783</strain>
    </source>
</reference>
<organism evidence="3 4">
    <name type="scientific">Clostridium algifaecis</name>
    <dbReference type="NCBI Taxonomy" id="1472040"/>
    <lineage>
        <taxon>Bacteria</taxon>
        <taxon>Bacillati</taxon>
        <taxon>Bacillota</taxon>
        <taxon>Clostridia</taxon>
        <taxon>Eubacteriales</taxon>
        <taxon>Clostridiaceae</taxon>
        <taxon>Clostridium</taxon>
    </lineage>
</organism>
<dbReference type="Proteomes" id="UP001519307">
    <property type="component" value="Unassembled WGS sequence"/>
</dbReference>
<dbReference type="InterPro" id="IPR007253">
    <property type="entry name" value="Cell_wall-bd_2"/>
</dbReference>
<feature type="signal peptide" evidence="2">
    <location>
        <begin position="1"/>
        <end position="26"/>
    </location>
</feature>
<dbReference type="InterPro" id="IPR051922">
    <property type="entry name" value="Bact_Sporulation_Assoc"/>
</dbReference>
<dbReference type="EMBL" id="JAGGLM010000020">
    <property type="protein sequence ID" value="MBP2033725.1"/>
    <property type="molecule type" value="Genomic_DNA"/>
</dbReference>
<comment type="caution">
    <text evidence="3">The sequence shown here is derived from an EMBL/GenBank/DDBJ whole genome shotgun (WGS) entry which is preliminary data.</text>
</comment>
<evidence type="ECO:0000313" key="3">
    <source>
        <dbReference type="EMBL" id="MBP2033725.1"/>
    </source>
</evidence>
<keyword evidence="1 2" id="KW-0732">Signal</keyword>
<sequence>MNKNGIKTIGSAAALSLIMSTLPAAAAKAAPGQVTQLGGTDSYETAAKVATTNWTSTDNVILVSGEGYADSVSATVLSKQLKAPILLTQSASLNSNAKSALDILKPKNIYVVGGNASISQSIRNTLKNSGYNLIELGGSNRYETNAAVANELVKLGVDPANAMMVGGNGFSDALSASSIAAAKGEILLLGNNDETAMKSVLDFIKDKSSKVTVIGTENTVGDKVYNDIAAANRVNGGSDRFATNLNVLNSFSGDLKSDKLYIANASGARYQDALIAASLAGINSSPLVLIGGDGDTQTQNAISYIKSNSKSTTDLNLISENGVVSGTSISDINSAVSQYDNTATVNSVTANSLNQVKVVFNTQVDRLSAERTGNYEIDGNGLPSATATLQEDGRTVIINFSTPYTQSKDVDFTVKNEVLAKGSGNTIAKYEKHITFQENGVPTLDSVTSIGGNKLRVKFSEPIRISDDKLSSIKINRRSVTGYGLNKTYTKLRDVSGDWADGVDLYFNSPLPIGSNTLIMPNGDSGSKFDNAAGIPFSTVSQSFTVNSSSGNPQVDSVTSNNTDTIYIKYNQPVDEQTALESSNYKINGKTVTLDDSYVNFDYNSGDTVVRIEKVDDLLQKGENTVTVSSNVQDTFGNSIKDSTVNFYLGDNSGKPKITSSSIIDSETIRIKFNKEVTRSYAQDKGNYTITDSDGNDITYKIDSINSISIDGNSNTNFDIKLKDDALKGSKYTLTIKNVADTSSPANIMDTYTTLLAGTDDEGLNVTKIVRRADNPQAVAIFFNKTMNDSDLQNASDYMFKNGDGDIKSLPGSAIITPSYDYKSVTIEFPSGYKLGSGSGSSSVLQMGVKNVKDTDGDSLDLGSYMGDISIDNDSYGPSIIAGTAKMTFDGTNITVKVSLTEALDSFDVNDFTVDGYTPDSGYTSGNDVILTYRSGVKNNQKINDIKRCSSTTLNIGNTNSMDAAGRNIRSGSTTVYVPPMINKDMFMSSSNTYNNNITVVFNQDIDDDLVSSYNDDFIFKDNTTGKNLNVTGVSIDGKDVIYRFNNDSIHKGDSVTISANNSSSINIRGENHNTTGYSTYVPSQDDLNGYTISIN</sequence>
<evidence type="ECO:0000256" key="2">
    <source>
        <dbReference type="SAM" id="SignalP"/>
    </source>
</evidence>
<accession>A0ABS4KVR5</accession>
<name>A0ABS4KVR5_9CLOT</name>
<dbReference type="RefSeq" id="WP_209702984.1">
    <property type="nucleotide sequence ID" value="NZ_JAGGLM010000020.1"/>
</dbReference>
<dbReference type="Gene3D" id="2.60.40.1220">
    <property type="match status" value="4"/>
</dbReference>
<evidence type="ECO:0000313" key="4">
    <source>
        <dbReference type="Proteomes" id="UP001519307"/>
    </source>
</evidence>
<proteinExistence type="predicted"/>
<evidence type="ECO:0000256" key="1">
    <source>
        <dbReference type="ARBA" id="ARBA00022729"/>
    </source>
</evidence>
<dbReference type="InterPro" id="IPR014755">
    <property type="entry name" value="Cu-Rt/internalin_Ig-like"/>
</dbReference>
<dbReference type="PANTHER" id="PTHR30032">
    <property type="entry name" value="N-ACETYLMURAMOYL-L-ALANINE AMIDASE-RELATED"/>
    <property type="match status" value="1"/>
</dbReference>
<gene>
    <name evidence="3" type="ORF">J2Z42_002432</name>
</gene>
<feature type="chain" id="PRO_5046858209" evidence="2">
    <location>
        <begin position="27"/>
        <end position="1096"/>
    </location>
</feature>
<keyword evidence="4" id="KW-1185">Reference proteome</keyword>
<dbReference type="Gene3D" id="3.40.50.12090">
    <property type="match status" value="2"/>
</dbReference>
<protein>
    <submittedName>
        <fullName evidence="3">Cell wall-binding protein/acyl carrier protein</fullName>
    </submittedName>
</protein>
<dbReference type="PANTHER" id="PTHR30032:SF8">
    <property type="entry name" value="GERMINATION-SPECIFIC N-ACETYLMURAMOYL-L-ALANINE AMIDASE"/>
    <property type="match status" value="1"/>
</dbReference>
<dbReference type="Pfam" id="PF04122">
    <property type="entry name" value="CW_binding_2"/>
    <property type="match status" value="3"/>
</dbReference>